<evidence type="ECO:0000313" key="2">
    <source>
        <dbReference type="Proteomes" id="UP000789405"/>
    </source>
</evidence>
<name>A0A9N9FSN4_9GLOM</name>
<comment type="caution">
    <text evidence="1">The sequence shown here is derived from an EMBL/GenBank/DDBJ whole genome shotgun (WGS) entry which is preliminary data.</text>
</comment>
<keyword evidence="2" id="KW-1185">Reference proteome</keyword>
<organism evidence="1 2">
    <name type="scientific">Dentiscutata erythropus</name>
    <dbReference type="NCBI Taxonomy" id="1348616"/>
    <lineage>
        <taxon>Eukaryota</taxon>
        <taxon>Fungi</taxon>
        <taxon>Fungi incertae sedis</taxon>
        <taxon>Mucoromycota</taxon>
        <taxon>Glomeromycotina</taxon>
        <taxon>Glomeromycetes</taxon>
        <taxon>Diversisporales</taxon>
        <taxon>Gigasporaceae</taxon>
        <taxon>Dentiscutata</taxon>
    </lineage>
</organism>
<protein>
    <submittedName>
        <fullName evidence="1">28412_t:CDS:1</fullName>
    </submittedName>
</protein>
<dbReference type="Proteomes" id="UP000789405">
    <property type="component" value="Unassembled WGS sequence"/>
</dbReference>
<sequence length="46" mass="5300">MFLRTTNTRIIVQPVADKIVVDIREFRSSLPSLLHAHGITREKINL</sequence>
<dbReference type="EMBL" id="CAJVPY010002341">
    <property type="protein sequence ID" value="CAG8557284.1"/>
    <property type="molecule type" value="Genomic_DNA"/>
</dbReference>
<evidence type="ECO:0000313" key="1">
    <source>
        <dbReference type="EMBL" id="CAG8557284.1"/>
    </source>
</evidence>
<proteinExistence type="predicted"/>
<dbReference type="AlphaFoldDB" id="A0A9N9FSN4"/>
<gene>
    <name evidence="1" type="ORF">DERYTH_LOCUS5562</name>
</gene>
<reference evidence="1" key="1">
    <citation type="submission" date="2021-06" db="EMBL/GenBank/DDBJ databases">
        <authorList>
            <person name="Kallberg Y."/>
            <person name="Tangrot J."/>
            <person name="Rosling A."/>
        </authorList>
    </citation>
    <scope>NUCLEOTIDE SEQUENCE</scope>
    <source>
        <strain evidence="1">MA453B</strain>
    </source>
</reference>
<accession>A0A9N9FSN4</accession>
<dbReference type="OrthoDB" id="361020at2759"/>